<evidence type="ECO:0000256" key="3">
    <source>
        <dbReference type="ARBA" id="ARBA00022448"/>
    </source>
</evidence>
<dbReference type="PANTHER" id="PTHR34501">
    <property type="entry name" value="PROTEIN YDDL-RELATED"/>
    <property type="match status" value="1"/>
</dbReference>
<accession>A0A0S2K6N4</accession>
<sequence length="376" mass="42108">MRSIAFVAALLSLIYAVNVSAASNTQDEIALLKAQLKLLQQKIEALEKAQKNQPVAEKSAAKPSLDQTSKAKSDKDLKFYATIRPTYGYIDNAGESTTDVRDALSHMGVKSTHQFSNEFKATLHGEWGIDLSNNGNFGKARQVYVALDTPLGEVGIGKQRPAQYLYIAEYVDIFNHASSPFAYDPESIFFVNNFLTYSKQLGDFTFRAGAQYDGENGANYSDLFNAGLSYDVDNLHLAMTYQNNQVYDAETHLGENRILAFSGAYTFPSNLYLAVGFQDKSYDRITSNDRNGSTFDISMGYPITKHYKLKLGYFDFDDGLDSSGNGFDGYNVTLEWLPADKLRFHLEYLTKDYTNNSGFDSVSVGFRYDYVKFLDE</sequence>
<name>A0A0S2K6N4_9GAMM</name>
<dbReference type="AlphaFoldDB" id="A0A0S2K6N4"/>
<proteinExistence type="predicted"/>
<dbReference type="RefSeq" id="WP_058031967.1">
    <property type="nucleotide sequence ID" value="NZ_CP013188.1"/>
</dbReference>
<keyword evidence="4" id="KW-1134">Transmembrane beta strand</keyword>
<dbReference type="OrthoDB" id="784582at2"/>
<dbReference type="STRING" id="161398.PP2015_3606"/>
<evidence type="ECO:0000256" key="10">
    <source>
        <dbReference type="ARBA" id="ARBA00023237"/>
    </source>
</evidence>
<evidence type="ECO:0000256" key="11">
    <source>
        <dbReference type="SAM" id="MobiDB-lite"/>
    </source>
</evidence>
<dbReference type="GO" id="GO:0046930">
    <property type="term" value="C:pore complex"/>
    <property type="evidence" value="ECO:0007669"/>
    <property type="project" value="UniProtKB-KW"/>
</dbReference>
<evidence type="ECO:0000313" key="15">
    <source>
        <dbReference type="Proteomes" id="UP000061457"/>
    </source>
</evidence>
<comment type="subunit">
    <text evidence="2">Homotrimer.</text>
</comment>
<dbReference type="EMBL" id="CP013188">
    <property type="protein sequence ID" value="ALO44080.1"/>
    <property type="molecule type" value="Genomic_DNA"/>
</dbReference>
<dbReference type="Proteomes" id="UP000061457">
    <property type="component" value="Chromosome II"/>
</dbReference>
<feature type="domain" description="Porin" evidence="13">
    <location>
        <begin position="73"/>
        <end position="318"/>
    </location>
</feature>
<evidence type="ECO:0000259" key="13">
    <source>
        <dbReference type="Pfam" id="PF13609"/>
    </source>
</evidence>
<feature type="chain" id="PRO_5006601195" evidence="12">
    <location>
        <begin position="22"/>
        <end position="376"/>
    </location>
</feature>
<gene>
    <name evidence="14" type="ORF">PP2015_3606</name>
</gene>
<dbReference type="InterPro" id="IPR050298">
    <property type="entry name" value="Gram-neg_bact_OMP"/>
</dbReference>
<dbReference type="SUPFAM" id="SSF56935">
    <property type="entry name" value="Porins"/>
    <property type="match status" value="1"/>
</dbReference>
<dbReference type="Gene3D" id="2.40.160.10">
    <property type="entry name" value="Porin"/>
    <property type="match status" value="1"/>
</dbReference>
<evidence type="ECO:0000256" key="7">
    <source>
        <dbReference type="ARBA" id="ARBA00023065"/>
    </source>
</evidence>
<evidence type="ECO:0000256" key="5">
    <source>
        <dbReference type="ARBA" id="ARBA00022692"/>
    </source>
</evidence>
<dbReference type="GO" id="GO:0015288">
    <property type="term" value="F:porin activity"/>
    <property type="evidence" value="ECO:0007669"/>
    <property type="project" value="UniProtKB-KW"/>
</dbReference>
<reference evidence="14 15" key="1">
    <citation type="submission" date="2015-11" db="EMBL/GenBank/DDBJ databases">
        <authorList>
            <person name="Zhang Y."/>
            <person name="Guo Z."/>
        </authorList>
    </citation>
    <scope>NUCLEOTIDE SEQUENCE [LARGE SCALE GENOMIC DNA]</scope>
    <source>
        <strain evidence="14 15">KCTC 12086</strain>
    </source>
</reference>
<dbReference type="KEGG" id="pphe:PP2015_3606"/>
<evidence type="ECO:0000256" key="1">
    <source>
        <dbReference type="ARBA" id="ARBA00004571"/>
    </source>
</evidence>
<evidence type="ECO:0000256" key="4">
    <source>
        <dbReference type="ARBA" id="ARBA00022452"/>
    </source>
</evidence>
<feature type="region of interest" description="Disordered" evidence="11">
    <location>
        <begin position="50"/>
        <end position="69"/>
    </location>
</feature>
<dbReference type="InterPro" id="IPR033900">
    <property type="entry name" value="Gram_neg_porin_domain"/>
</dbReference>
<organism evidence="14 15">
    <name type="scientific">Pseudoalteromonas phenolica</name>
    <dbReference type="NCBI Taxonomy" id="161398"/>
    <lineage>
        <taxon>Bacteria</taxon>
        <taxon>Pseudomonadati</taxon>
        <taxon>Pseudomonadota</taxon>
        <taxon>Gammaproteobacteria</taxon>
        <taxon>Alteromonadales</taxon>
        <taxon>Pseudoalteromonadaceae</taxon>
        <taxon>Pseudoalteromonas</taxon>
    </lineage>
</organism>
<keyword evidence="10" id="KW-0998">Cell outer membrane</keyword>
<evidence type="ECO:0000256" key="12">
    <source>
        <dbReference type="SAM" id="SignalP"/>
    </source>
</evidence>
<dbReference type="PANTHER" id="PTHR34501:SF9">
    <property type="entry name" value="MAJOR OUTER MEMBRANE PROTEIN P.IA"/>
    <property type="match status" value="1"/>
</dbReference>
<dbReference type="GO" id="GO:0006811">
    <property type="term" value="P:monoatomic ion transport"/>
    <property type="evidence" value="ECO:0007669"/>
    <property type="project" value="UniProtKB-KW"/>
</dbReference>
<feature type="signal peptide" evidence="12">
    <location>
        <begin position="1"/>
        <end position="21"/>
    </location>
</feature>
<dbReference type="PATRIC" id="fig|161398.10.peg.3681"/>
<evidence type="ECO:0000256" key="9">
    <source>
        <dbReference type="ARBA" id="ARBA00023136"/>
    </source>
</evidence>
<keyword evidence="9" id="KW-0472">Membrane</keyword>
<dbReference type="GO" id="GO:0009279">
    <property type="term" value="C:cell outer membrane"/>
    <property type="evidence" value="ECO:0007669"/>
    <property type="project" value="UniProtKB-SubCell"/>
</dbReference>
<protein>
    <submittedName>
        <fullName evidence="14">Porin</fullName>
    </submittedName>
</protein>
<keyword evidence="3" id="KW-0813">Transport</keyword>
<evidence type="ECO:0000256" key="6">
    <source>
        <dbReference type="ARBA" id="ARBA00022729"/>
    </source>
</evidence>
<evidence type="ECO:0000313" key="14">
    <source>
        <dbReference type="EMBL" id="ALO44080.1"/>
    </source>
</evidence>
<evidence type="ECO:0000256" key="8">
    <source>
        <dbReference type="ARBA" id="ARBA00023114"/>
    </source>
</evidence>
<dbReference type="InterPro" id="IPR023614">
    <property type="entry name" value="Porin_dom_sf"/>
</dbReference>
<evidence type="ECO:0000256" key="2">
    <source>
        <dbReference type="ARBA" id="ARBA00011233"/>
    </source>
</evidence>
<keyword evidence="6 12" id="KW-0732">Signal</keyword>
<keyword evidence="7" id="KW-0406">Ion transport</keyword>
<comment type="subcellular location">
    <subcellularLocation>
        <location evidence="1">Cell outer membrane</location>
        <topology evidence="1">Multi-pass membrane protein</topology>
    </subcellularLocation>
</comment>
<dbReference type="Pfam" id="PF13609">
    <property type="entry name" value="Porin_4"/>
    <property type="match status" value="1"/>
</dbReference>
<keyword evidence="15" id="KW-1185">Reference proteome</keyword>
<keyword evidence="8" id="KW-0626">Porin</keyword>
<keyword evidence="5" id="KW-0812">Transmembrane</keyword>